<reference evidence="2" key="1">
    <citation type="submission" date="2021-01" db="EMBL/GenBank/DDBJ databases">
        <title>Genome public.</title>
        <authorList>
            <person name="Liu C."/>
            <person name="Sun Q."/>
        </authorList>
    </citation>
    <scope>NUCLEOTIDE SEQUENCE [LARGE SCALE GENOMIC DNA]</scope>
    <source>
        <strain evidence="2">YIM B02505</strain>
    </source>
</reference>
<sequence>MMKKLPFNYPPLVDAFSGGAGKMAVQMTDYKQLPLLLSNHLTIAYYYDINTIGFNWYCYNEDGFKLTEIEEDLIEVEKNKNIIPYLIECLDKDYYMHLYLDHYYISDCDSYRKRHFLHDSATVFGYDTASNVFYAADNFKDRKYVIMEIPFNQIEDAIRGAIDKPATKYKLDKSINFTLEIDAIILIIKGYLESTYLVDGPKKHPKDIKVAYGMEIYDVLFSYLNRLIEGYDRYDHRSFHVMCNHKAVLVALVKYLIEKNLVLNGASILARFEELHSKFMTLRNVFLKYSITKNINLLSKVQENLNNIKQLEKDSLNLLLNNIVTIA</sequence>
<proteinExistence type="predicted"/>
<comment type="caution">
    <text evidence="1">The sequence shown here is derived from an EMBL/GenBank/DDBJ whole genome shotgun (WGS) entry which is preliminary data.</text>
</comment>
<keyword evidence="2" id="KW-1185">Reference proteome</keyword>
<dbReference type="EMBL" id="JAENHN010000037">
    <property type="protein sequence ID" value="MBK1811285.1"/>
    <property type="molecule type" value="Genomic_DNA"/>
</dbReference>
<name>A0ABS1EPL8_9CLOT</name>
<evidence type="ECO:0008006" key="3">
    <source>
        <dbReference type="Google" id="ProtNLM"/>
    </source>
</evidence>
<dbReference type="RefSeq" id="WP_200269344.1">
    <property type="nucleotide sequence ID" value="NZ_JAENHN010000037.1"/>
</dbReference>
<organism evidence="1 2">
    <name type="scientific">Clostridium yunnanense</name>
    <dbReference type="NCBI Taxonomy" id="2800325"/>
    <lineage>
        <taxon>Bacteria</taxon>
        <taxon>Bacillati</taxon>
        <taxon>Bacillota</taxon>
        <taxon>Clostridia</taxon>
        <taxon>Eubacteriales</taxon>
        <taxon>Clostridiaceae</taxon>
        <taxon>Clostridium</taxon>
    </lineage>
</organism>
<protein>
    <recommendedName>
        <fullName evidence="3">Butirosin biosynthesis protein H N-terminal domain-containing protein</fullName>
    </recommendedName>
</protein>
<accession>A0ABS1EPL8</accession>
<dbReference type="Proteomes" id="UP000596739">
    <property type="component" value="Unassembled WGS sequence"/>
</dbReference>
<evidence type="ECO:0000313" key="2">
    <source>
        <dbReference type="Proteomes" id="UP000596739"/>
    </source>
</evidence>
<gene>
    <name evidence="1" type="ORF">JHL18_11675</name>
</gene>
<evidence type="ECO:0000313" key="1">
    <source>
        <dbReference type="EMBL" id="MBK1811285.1"/>
    </source>
</evidence>